<sequence length="140" mass="15758">MKEKSTNELLHSLKEADSFKRVYAETQPYLINQSVKIQLGILLEKTAKTKAAVIKAAAISEATGYQYFDGKRIPPRDKMIALILGFSLTLAQANELLKKTGFGMLYAKHERDAVFIYGISHQLSVYEVNDLLYEEGLETL</sequence>
<evidence type="ECO:0008006" key="3">
    <source>
        <dbReference type="Google" id="ProtNLM"/>
    </source>
</evidence>
<comment type="caution">
    <text evidence="1">The sequence shown here is derived from an EMBL/GenBank/DDBJ whole genome shotgun (WGS) entry which is preliminary data.</text>
</comment>
<dbReference type="AlphaFoldDB" id="R3TVD7"/>
<organism evidence="1 2">
    <name type="scientific">Enterococcus phoeniculicola ATCC BAA-412</name>
    <dbReference type="NCBI Taxonomy" id="1158610"/>
    <lineage>
        <taxon>Bacteria</taxon>
        <taxon>Bacillati</taxon>
        <taxon>Bacillota</taxon>
        <taxon>Bacilli</taxon>
        <taxon>Lactobacillales</taxon>
        <taxon>Enterococcaceae</taxon>
        <taxon>Enterococcus</taxon>
    </lineage>
</organism>
<reference evidence="1 2" key="1">
    <citation type="submission" date="2013-02" db="EMBL/GenBank/DDBJ databases">
        <title>The Genome Sequence of Enterococcus phoeniculicola BAA-412.</title>
        <authorList>
            <consortium name="The Broad Institute Genome Sequencing Platform"/>
            <consortium name="The Broad Institute Genome Sequencing Center for Infectious Disease"/>
            <person name="Earl A.M."/>
            <person name="Gilmore M.S."/>
            <person name="Lebreton F."/>
            <person name="Walker B."/>
            <person name="Young S.K."/>
            <person name="Zeng Q."/>
            <person name="Gargeya S."/>
            <person name="Fitzgerald M."/>
            <person name="Haas B."/>
            <person name="Abouelleil A."/>
            <person name="Alvarado L."/>
            <person name="Arachchi H.M."/>
            <person name="Berlin A.M."/>
            <person name="Chapman S.B."/>
            <person name="Dewar J."/>
            <person name="Goldberg J."/>
            <person name="Griggs A."/>
            <person name="Gujja S."/>
            <person name="Hansen M."/>
            <person name="Howarth C."/>
            <person name="Imamovic A."/>
            <person name="Larimer J."/>
            <person name="McCowan C."/>
            <person name="Murphy C."/>
            <person name="Neiman D."/>
            <person name="Pearson M."/>
            <person name="Priest M."/>
            <person name="Roberts A."/>
            <person name="Saif S."/>
            <person name="Shea T."/>
            <person name="Sisk P."/>
            <person name="Sykes S."/>
            <person name="Wortman J."/>
            <person name="Nusbaum C."/>
            <person name="Birren B."/>
        </authorList>
    </citation>
    <scope>NUCLEOTIDE SEQUENCE [LARGE SCALE GENOMIC DNA]</scope>
    <source>
        <strain evidence="1 2">ATCC BAA-412</strain>
    </source>
</reference>
<gene>
    <name evidence="1" type="ORF">UC3_01439</name>
</gene>
<dbReference type="eggNOG" id="ENOG5032ZVG">
    <property type="taxonomic scope" value="Bacteria"/>
</dbReference>
<dbReference type="Proteomes" id="UP000013785">
    <property type="component" value="Unassembled WGS sequence"/>
</dbReference>
<keyword evidence="2" id="KW-1185">Reference proteome</keyword>
<protein>
    <recommendedName>
        <fullName evidence="3">XRE family transcriptional regulator</fullName>
    </recommendedName>
</protein>
<proteinExistence type="predicted"/>
<dbReference type="STRING" id="154621.RV11_GL000010"/>
<dbReference type="HOGENOM" id="CLU_138399_0_0_9"/>
<evidence type="ECO:0000313" key="1">
    <source>
        <dbReference type="EMBL" id="EOL45549.1"/>
    </source>
</evidence>
<dbReference type="EMBL" id="AJAT01000012">
    <property type="protein sequence ID" value="EOL45549.1"/>
    <property type="molecule type" value="Genomic_DNA"/>
</dbReference>
<evidence type="ECO:0000313" key="2">
    <source>
        <dbReference type="Proteomes" id="UP000013785"/>
    </source>
</evidence>
<dbReference type="OrthoDB" id="3233490at2"/>
<name>R3TVD7_9ENTE</name>
<accession>R3TVD7</accession>
<dbReference type="RefSeq" id="WP_010768102.1">
    <property type="nucleotide sequence ID" value="NZ_ASWE01000003.1"/>
</dbReference>
<dbReference type="PATRIC" id="fig|1158610.3.peg.1423"/>